<sequence>MPNRKKIIVDMEFNSRATKCRASKLSRTKAWIDYRISIFNKFTLKSLKKQTNQNFLTLVRYDKNTRNFIKAALSNYAPLPSNVKFIASDEYENIIKKTIVGYDDLYLVQLDCDDMYHKTFIDQLHAYEPKKSTQVLINQKGYVYDSINNRLGHWYYLSPPFYTTINKVKDYLKGKRISIGSHHAIAIKYPHEIIHKTNYMVLIHNKNTMNKFDSHRVGDVITNKGEMQNILKNFM</sequence>
<name>A0A0D8IDB8_9CLOT</name>
<reference evidence="1 2" key="1">
    <citation type="submission" date="2014-10" db="EMBL/GenBank/DDBJ databases">
        <title>Genome sequence of Clostridium aceticum DSM 1496.</title>
        <authorList>
            <person name="Poehlein A."/>
            <person name="Schiel-Bengelsdorf B."/>
            <person name="Gottschalk G."/>
            <person name="Duerre P."/>
            <person name="Daniel R."/>
        </authorList>
    </citation>
    <scope>NUCLEOTIDE SEQUENCE [LARGE SCALE GENOMIC DNA]</scope>
    <source>
        <strain evidence="1 2">DSM 1496</strain>
    </source>
</reference>
<accession>A0A0D8IDB8</accession>
<evidence type="ECO:0000313" key="1">
    <source>
        <dbReference type="EMBL" id="AKL95221.1"/>
    </source>
</evidence>
<dbReference type="RefSeq" id="WP_044823936.1">
    <property type="nucleotide sequence ID" value="NZ_CP009687.1"/>
</dbReference>
<evidence type="ECO:0000313" key="2">
    <source>
        <dbReference type="Proteomes" id="UP000035704"/>
    </source>
</evidence>
<keyword evidence="1" id="KW-0808">Transferase</keyword>
<proteinExistence type="predicted"/>
<gene>
    <name evidence="1" type="ORF">CACET_c17730</name>
</gene>
<dbReference type="Proteomes" id="UP000035704">
    <property type="component" value="Chromosome"/>
</dbReference>
<protein>
    <submittedName>
        <fullName evidence="1">Putative rhamnosyl transferase</fullName>
    </submittedName>
</protein>
<dbReference type="EMBL" id="CP009687">
    <property type="protein sequence ID" value="AKL95221.1"/>
    <property type="molecule type" value="Genomic_DNA"/>
</dbReference>
<dbReference type="InterPro" id="IPR021466">
    <property type="entry name" value="Put_rhamnosyl_transferase"/>
</dbReference>
<dbReference type="KEGG" id="cace:CACET_c17730"/>
<organism evidence="1 2">
    <name type="scientific">Clostridium aceticum</name>
    <dbReference type="NCBI Taxonomy" id="84022"/>
    <lineage>
        <taxon>Bacteria</taxon>
        <taxon>Bacillati</taxon>
        <taxon>Bacillota</taxon>
        <taxon>Clostridia</taxon>
        <taxon>Eubacteriales</taxon>
        <taxon>Clostridiaceae</taxon>
        <taxon>Clostridium</taxon>
    </lineage>
</organism>
<dbReference type="OrthoDB" id="9771846at2"/>
<keyword evidence="2" id="KW-1185">Reference proteome</keyword>
<dbReference type="AlphaFoldDB" id="A0A0D8IDB8"/>
<dbReference type="PATRIC" id="fig|84022.5.peg.3230"/>
<dbReference type="GO" id="GO:0016740">
    <property type="term" value="F:transferase activity"/>
    <property type="evidence" value="ECO:0007669"/>
    <property type="project" value="UniProtKB-KW"/>
</dbReference>
<dbReference type="Pfam" id="PF11316">
    <property type="entry name" value="Rhamno_transf"/>
    <property type="match status" value="1"/>
</dbReference>